<protein>
    <recommendedName>
        <fullName evidence="4">Gliding motility protein</fullName>
    </recommendedName>
</protein>
<dbReference type="RefSeq" id="WP_201878401.1">
    <property type="nucleotide sequence ID" value="NZ_JAERRF010000019.1"/>
</dbReference>
<name>A0ABS1NK71_9ACTN</name>
<accession>A0ABS1NK71</accession>
<keyword evidence="3" id="KW-1185">Reference proteome</keyword>
<organism evidence="2 3">
    <name type="scientific">Streptomyces coffeae</name>
    <dbReference type="NCBI Taxonomy" id="621382"/>
    <lineage>
        <taxon>Bacteria</taxon>
        <taxon>Bacillati</taxon>
        <taxon>Actinomycetota</taxon>
        <taxon>Actinomycetes</taxon>
        <taxon>Kitasatosporales</taxon>
        <taxon>Streptomycetaceae</taxon>
        <taxon>Streptomyces</taxon>
    </lineage>
</organism>
<evidence type="ECO:0000313" key="2">
    <source>
        <dbReference type="EMBL" id="MBL1100419.1"/>
    </source>
</evidence>
<evidence type="ECO:0000313" key="3">
    <source>
        <dbReference type="Proteomes" id="UP000634229"/>
    </source>
</evidence>
<dbReference type="Proteomes" id="UP000634229">
    <property type="component" value="Unassembled WGS sequence"/>
</dbReference>
<evidence type="ECO:0008006" key="4">
    <source>
        <dbReference type="Google" id="ProtNLM"/>
    </source>
</evidence>
<feature type="region of interest" description="Disordered" evidence="1">
    <location>
        <begin position="1"/>
        <end position="84"/>
    </location>
</feature>
<comment type="caution">
    <text evidence="2">The sequence shown here is derived from an EMBL/GenBank/DDBJ whole genome shotgun (WGS) entry which is preliminary data.</text>
</comment>
<proteinExistence type="predicted"/>
<dbReference type="EMBL" id="JAERRF010000019">
    <property type="protein sequence ID" value="MBL1100419.1"/>
    <property type="molecule type" value="Genomic_DNA"/>
</dbReference>
<feature type="compositionally biased region" description="Basic and acidic residues" evidence="1">
    <location>
        <begin position="10"/>
        <end position="23"/>
    </location>
</feature>
<sequence length="84" mass="8572">MGVFSRFRRASKEAGRSSEESPAEKATAADPVTAEPASGTVAAQDTAEAVRSEEETVASEGAGIPKQLSVEESADSDAGESART</sequence>
<evidence type="ECO:0000256" key="1">
    <source>
        <dbReference type="SAM" id="MobiDB-lite"/>
    </source>
</evidence>
<gene>
    <name evidence="2" type="ORF">JK363_27825</name>
</gene>
<reference evidence="2 3" key="1">
    <citation type="submission" date="2021-01" db="EMBL/GenBank/DDBJ databases">
        <title>WGS of actinomycetes isolated from Thailand.</title>
        <authorList>
            <person name="Thawai C."/>
        </authorList>
    </citation>
    <scope>NUCLEOTIDE SEQUENCE [LARGE SCALE GENOMIC DNA]</scope>
    <source>
        <strain evidence="2 3">CA1R205</strain>
    </source>
</reference>